<sequence length="67" mass="7645">MTVRDMVVRLCAAFPSVDAATVETTVRAEYDGFREARIRAFIPILVERRARRALSAASEQMQMPERM</sequence>
<evidence type="ECO:0000313" key="2">
    <source>
        <dbReference type="Proteomes" id="UP000033551"/>
    </source>
</evidence>
<accession>A0A0F4JHD5</accession>
<dbReference type="EMBL" id="JZWV01000350">
    <property type="protein sequence ID" value="KJY33605.1"/>
    <property type="molecule type" value="Genomic_DNA"/>
</dbReference>
<proteinExistence type="predicted"/>
<dbReference type="PATRIC" id="fig|68223.7.peg.7009"/>
<reference evidence="1 2" key="1">
    <citation type="submission" date="2015-02" db="EMBL/GenBank/DDBJ databases">
        <authorList>
            <person name="Ju K.-S."/>
            <person name="Doroghazi J.R."/>
            <person name="Metcalf W."/>
        </authorList>
    </citation>
    <scope>NUCLEOTIDE SEQUENCE [LARGE SCALE GENOMIC DNA]</scope>
    <source>
        <strain evidence="1 2">NRRL ISP-5550</strain>
    </source>
</reference>
<dbReference type="AlphaFoldDB" id="A0A0F4JHD5"/>
<protein>
    <submittedName>
        <fullName evidence="1">Uncharacterized protein</fullName>
    </submittedName>
</protein>
<dbReference type="Gene3D" id="1.10.8.1060">
    <property type="entry name" value="Corynebacterium glutamicum thioredoxin-dependent arsenate reductase, N-terminal domain"/>
    <property type="match status" value="1"/>
</dbReference>
<name>A0A0F4JHD5_9ACTN</name>
<evidence type="ECO:0000313" key="1">
    <source>
        <dbReference type="EMBL" id="KJY33605.1"/>
    </source>
</evidence>
<gene>
    <name evidence="1" type="ORF">VR44_13665</name>
</gene>
<organism evidence="1 2">
    <name type="scientific">Streptomyces katrae</name>
    <dbReference type="NCBI Taxonomy" id="68223"/>
    <lineage>
        <taxon>Bacteria</taxon>
        <taxon>Bacillati</taxon>
        <taxon>Actinomycetota</taxon>
        <taxon>Actinomycetes</taxon>
        <taxon>Kitasatosporales</taxon>
        <taxon>Streptomycetaceae</taxon>
        <taxon>Streptomyces</taxon>
    </lineage>
</organism>
<keyword evidence="2" id="KW-1185">Reference proteome</keyword>
<dbReference type="NCBIfam" id="NF046112">
    <property type="entry name" value="MSMEG_6209_Nter"/>
    <property type="match status" value="1"/>
</dbReference>
<comment type="caution">
    <text evidence="1">The sequence shown here is derived from an EMBL/GenBank/DDBJ whole genome shotgun (WGS) entry which is preliminary data.</text>
</comment>
<dbReference type="Proteomes" id="UP000033551">
    <property type="component" value="Unassembled WGS sequence"/>
</dbReference>